<evidence type="ECO:0000313" key="1">
    <source>
        <dbReference type="EMBL" id="JAS45017.1"/>
    </source>
</evidence>
<gene>
    <name evidence="1" type="ORF">g.783</name>
</gene>
<organism evidence="1">
    <name type="scientific">Cuerna arida</name>
    <dbReference type="NCBI Taxonomy" id="1464854"/>
    <lineage>
        <taxon>Eukaryota</taxon>
        <taxon>Metazoa</taxon>
        <taxon>Ecdysozoa</taxon>
        <taxon>Arthropoda</taxon>
        <taxon>Hexapoda</taxon>
        <taxon>Insecta</taxon>
        <taxon>Pterygota</taxon>
        <taxon>Neoptera</taxon>
        <taxon>Paraneoptera</taxon>
        <taxon>Hemiptera</taxon>
        <taxon>Auchenorrhyncha</taxon>
        <taxon>Membracoidea</taxon>
        <taxon>Cicadellidae</taxon>
        <taxon>Cicadellinae</taxon>
        <taxon>Proconiini</taxon>
        <taxon>Cuerna</taxon>
    </lineage>
</organism>
<accession>A0A1B6F4B3</accession>
<dbReference type="AlphaFoldDB" id="A0A1B6F4B3"/>
<dbReference type="EMBL" id="GECZ01024752">
    <property type="protein sequence ID" value="JAS45017.1"/>
    <property type="molecule type" value="Transcribed_RNA"/>
</dbReference>
<reference evidence="1" key="1">
    <citation type="submission" date="2015-11" db="EMBL/GenBank/DDBJ databases">
        <title>De novo transcriptome assembly of four potential Pierce s Disease insect vectors from Arizona vineyards.</title>
        <authorList>
            <person name="Tassone E.E."/>
        </authorList>
    </citation>
    <scope>NUCLEOTIDE SEQUENCE</scope>
</reference>
<sequence length="153" mass="17562">KQKTLDELIPTGEKIQINQNIFRVVFAKHSENLEDYSNRNVKENRKEKRPTVSDHIAEEIAVLLETPINKGLQSLVDARNIATELKEYSCSAILKGLTTLLKRVAEKASSKIKNQENERNENSWIIHIEYNNIKPRQISPCVNDRVKAVMVLL</sequence>
<protein>
    <submittedName>
        <fullName evidence="1">Uncharacterized protein</fullName>
    </submittedName>
</protein>
<feature type="non-terminal residue" evidence="1">
    <location>
        <position position="153"/>
    </location>
</feature>
<name>A0A1B6F4B3_9HEMI</name>
<proteinExistence type="predicted"/>
<feature type="non-terminal residue" evidence="1">
    <location>
        <position position="1"/>
    </location>
</feature>